<proteinExistence type="predicted"/>
<reference evidence="3 5" key="2">
    <citation type="submission" date="2021-06" db="EMBL/GenBank/DDBJ databases">
        <title>FDA dAtabase for Regulatory Grade micrObial Sequences (FDA-ARGOS): Supporting development and validation of Infectious Disease Dx tests.</title>
        <authorList>
            <person name="Sproer C."/>
            <person name="Gronow S."/>
            <person name="Severitt S."/>
            <person name="Schroder I."/>
            <person name="Tallon L."/>
            <person name="Sadzewicz L."/>
            <person name="Zhao X."/>
            <person name="Boylan J."/>
            <person name="Ott S."/>
            <person name="Bowen H."/>
            <person name="Vavikolanu K."/>
            <person name="Mehta A."/>
            <person name="Aluvathingal J."/>
            <person name="Nadendla S."/>
            <person name="Lowell S."/>
            <person name="Myers T."/>
            <person name="Yan Y."/>
        </authorList>
    </citation>
    <scope>NUCLEOTIDE SEQUENCE [LARGE SCALE GENOMIC DNA]</scope>
    <source>
        <strain evidence="3 5">FDAARGOS 1425</strain>
    </source>
</reference>
<feature type="region of interest" description="Disordered" evidence="1">
    <location>
        <begin position="140"/>
        <end position="164"/>
    </location>
</feature>
<dbReference type="Proteomes" id="UP000591626">
    <property type="component" value="Unassembled WGS sequence"/>
</dbReference>
<evidence type="ECO:0000313" key="2">
    <source>
        <dbReference type="EMBL" id="NJJ03914.1"/>
    </source>
</evidence>
<protein>
    <submittedName>
        <fullName evidence="2">YbjN domain-containing protein</fullName>
    </submittedName>
</protein>
<name>A0AAP6XKB0_9CORY</name>
<dbReference type="GeneID" id="92750620"/>
<organism evidence="2 4">
    <name type="scientific">Corynebacterium coyleae</name>
    <dbReference type="NCBI Taxonomy" id="53374"/>
    <lineage>
        <taxon>Bacteria</taxon>
        <taxon>Bacillati</taxon>
        <taxon>Actinomycetota</taxon>
        <taxon>Actinomycetes</taxon>
        <taxon>Mycobacteriales</taxon>
        <taxon>Corynebacteriaceae</taxon>
        <taxon>Corynebacterium</taxon>
    </lineage>
</organism>
<sequence length="164" mass="18318">MAAPTAISQDRIAATLKSMGVQYFREDSGEVRTAFPSLMVFFEVAEGGFKATARWLGIIEGDDIETLRLRCNEINRTMPLVRVHPVRREDDAVVLIDAPFFSNEGFTDEQVRAMLDYYFSAIHHVVNLLREALPDTSELLSTSGPKTFTTEANTEANAEANQED</sequence>
<reference evidence="2 4" key="1">
    <citation type="submission" date="2020-03" db="EMBL/GenBank/DDBJ databases">
        <title>Draft genome sequences of bacterial isolates from the female urobiome.</title>
        <authorList>
            <person name="Miller-Ensminger T."/>
            <person name="Wolfe A.J."/>
            <person name="Putonti C."/>
        </authorList>
    </citation>
    <scope>NUCLEOTIDE SEQUENCE [LARGE SCALE GENOMIC DNA]</scope>
    <source>
        <strain evidence="2 4">UMB8490</strain>
    </source>
</reference>
<dbReference type="Pfam" id="PF10722">
    <property type="entry name" value="YbjN"/>
    <property type="match status" value="1"/>
</dbReference>
<dbReference type="EMBL" id="JAAUVV010000009">
    <property type="protein sequence ID" value="NJJ03914.1"/>
    <property type="molecule type" value="Genomic_DNA"/>
</dbReference>
<dbReference type="AlphaFoldDB" id="A0AAP6XKB0"/>
<dbReference type="Proteomes" id="UP000683520">
    <property type="component" value="Chromosome"/>
</dbReference>
<keyword evidence="5" id="KW-1185">Reference proteome</keyword>
<dbReference type="RefSeq" id="WP_070450041.1">
    <property type="nucleotide sequence ID" value="NZ_CP047198.1"/>
</dbReference>
<dbReference type="InterPro" id="IPR019660">
    <property type="entry name" value="Put_sensory_transdc_reg_YbjN"/>
</dbReference>
<evidence type="ECO:0000313" key="5">
    <source>
        <dbReference type="Proteomes" id="UP000683520"/>
    </source>
</evidence>
<evidence type="ECO:0000256" key="1">
    <source>
        <dbReference type="SAM" id="MobiDB-lite"/>
    </source>
</evidence>
<gene>
    <name evidence="2" type="ORF">HC138_06065</name>
    <name evidence="3" type="ORF">I6L55_10530</name>
</gene>
<feature type="compositionally biased region" description="Low complexity" evidence="1">
    <location>
        <begin position="149"/>
        <end position="164"/>
    </location>
</feature>
<evidence type="ECO:0000313" key="4">
    <source>
        <dbReference type="Proteomes" id="UP000591626"/>
    </source>
</evidence>
<dbReference type="EMBL" id="CP077302">
    <property type="protein sequence ID" value="QXB18293.1"/>
    <property type="molecule type" value="Genomic_DNA"/>
</dbReference>
<evidence type="ECO:0000313" key="3">
    <source>
        <dbReference type="EMBL" id="QXB18293.1"/>
    </source>
</evidence>
<accession>A0AAP6XKB0</accession>